<feature type="region of interest" description="Disordered" evidence="1">
    <location>
        <begin position="1"/>
        <end position="54"/>
    </location>
</feature>
<organism evidence="2 3">
    <name type="scientific">Marmota monax</name>
    <name type="common">Woodchuck</name>
    <dbReference type="NCBI Taxonomy" id="9995"/>
    <lineage>
        <taxon>Eukaryota</taxon>
        <taxon>Metazoa</taxon>
        <taxon>Chordata</taxon>
        <taxon>Craniata</taxon>
        <taxon>Vertebrata</taxon>
        <taxon>Euteleostomi</taxon>
        <taxon>Mammalia</taxon>
        <taxon>Eutheria</taxon>
        <taxon>Euarchontoglires</taxon>
        <taxon>Glires</taxon>
        <taxon>Rodentia</taxon>
        <taxon>Sciuromorpha</taxon>
        <taxon>Sciuridae</taxon>
        <taxon>Xerinae</taxon>
        <taxon>Marmotini</taxon>
        <taxon>Marmota</taxon>
    </lineage>
</organism>
<evidence type="ECO:0000313" key="3">
    <source>
        <dbReference type="Proteomes" id="UP000335636"/>
    </source>
</evidence>
<protein>
    <submittedName>
        <fullName evidence="2">Uncharacterized protein</fullName>
    </submittedName>
</protein>
<comment type="caution">
    <text evidence="2">The sequence shown here is derived from an EMBL/GenBank/DDBJ whole genome shotgun (WGS) entry which is preliminary data.</text>
</comment>
<reference evidence="2" key="1">
    <citation type="submission" date="2019-04" db="EMBL/GenBank/DDBJ databases">
        <authorList>
            <person name="Alioto T."/>
            <person name="Alioto T."/>
        </authorList>
    </citation>
    <scope>NUCLEOTIDE SEQUENCE [LARGE SCALE GENOMIC DNA]</scope>
</reference>
<dbReference type="EMBL" id="CABDUW010000003">
    <property type="protein sequence ID" value="VTJ51321.1"/>
    <property type="molecule type" value="Genomic_DNA"/>
</dbReference>
<dbReference type="AlphaFoldDB" id="A0A5E4A3Q5"/>
<gene>
    <name evidence="2" type="ORF">MONAX_5E014244</name>
</gene>
<accession>A0A5E4A3Q5</accession>
<name>A0A5E4A3Q5_MARMO</name>
<proteinExistence type="predicted"/>
<evidence type="ECO:0000256" key="1">
    <source>
        <dbReference type="SAM" id="MobiDB-lite"/>
    </source>
</evidence>
<sequence>MESIHSRGHNQDSPSAPSPDAQDQAAGLGRSGPPWTSRFPSEKRKPSSSSNASLISQQFTTVLSGQLEPRVGWGQRWRLCGLGLLLNLSEPPCGKQEQLNNTLCRVGERRTESPEAAHSLGMAMTVPTHST</sequence>
<keyword evidence="3" id="KW-1185">Reference proteome</keyword>
<evidence type="ECO:0000313" key="2">
    <source>
        <dbReference type="EMBL" id="VTJ51321.1"/>
    </source>
</evidence>
<dbReference type="Proteomes" id="UP000335636">
    <property type="component" value="Unassembled WGS sequence"/>
</dbReference>